<reference evidence="1 2" key="1">
    <citation type="submission" date="2018-11" db="EMBL/GenBank/DDBJ databases">
        <title>Genome assembly of Steccherinum ochraceum LE-BIN_3174, the white-rot fungus of the Steccherinaceae family (The Residual Polyporoid clade, Polyporales, Basidiomycota).</title>
        <authorList>
            <person name="Fedorova T.V."/>
            <person name="Glazunova O.A."/>
            <person name="Landesman E.O."/>
            <person name="Moiseenko K.V."/>
            <person name="Psurtseva N.V."/>
            <person name="Savinova O.S."/>
            <person name="Shakhova N.V."/>
            <person name="Tyazhelova T.V."/>
            <person name="Vasina D.V."/>
        </authorList>
    </citation>
    <scope>NUCLEOTIDE SEQUENCE [LARGE SCALE GENOMIC DNA]</scope>
    <source>
        <strain evidence="1 2">LE-BIN_3174</strain>
    </source>
</reference>
<dbReference type="AlphaFoldDB" id="A0A4V2MWB2"/>
<dbReference type="OrthoDB" id="5277092at2759"/>
<accession>A0A4V2MWB2</accession>
<gene>
    <name evidence="1" type="ORF">EIP91_002422</name>
</gene>
<name>A0A4V2MWB2_9APHY</name>
<evidence type="ECO:0000313" key="1">
    <source>
        <dbReference type="EMBL" id="TCD65617.1"/>
    </source>
</evidence>
<dbReference type="EMBL" id="RWJN01000171">
    <property type="protein sequence ID" value="TCD65617.1"/>
    <property type="molecule type" value="Genomic_DNA"/>
</dbReference>
<keyword evidence="2" id="KW-1185">Reference proteome</keyword>
<proteinExistence type="predicted"/>
<evidence type="ECO:0000313" key="2">
    <source>
        <dbReference type="Proteomes" id="UP000292702"/>
    </source>
</evidence>
<sequence length="91" mass="10323">MPAPKSKDPVEDQLKSFVADDPNSKYAFDSVERDAPQSEICREGNKLSRKCITLKMHSTRMFAAMQEQGFFCVLPMDPSQTHIECTRIPKS</sequence>
<comment type="caution">
    <text evidence="1">The sequence shown here is derived from an EMBL/GenBank/DDBJ whole genome shotgun (WGS) entry which is preliminary data.</text>
</comment>
<protein>
    <submittedName>
        <fullName evidence="1">Uncharacterized protein</fullName>
    </submittedName>
</protein>
<organism evidence="1 2">
    <name type="scientific">Steccherinum ochraceum</name>
    <dbReference type="NCBI Taxonomy" id="92696"/>
    <lineage>
        <taxon>Eukaryota</taxon>
        <taxon>Fungi</taxon>
        <taxon>Dikarya</taxon>
        <taxon>Basidiomycota</taxon>
        <taxon>Agaricomycotina</taxon>
        <taxon>Agaricomycetes</taxon>
        <taxon>Polyporales</taxon>
        <taxon>Steccherinaceae</taxon>
        <taxon>Steccherinum</taxon>
    </lineage>
</organism>
<dbReference type="Proteomes" id="UP000292702">
    <property type="component" value="Unassembled WGS sequence"/>
</dbReference>